<dbReference type="Proteomes" id="UP000324222">
    <property type="component" value="Unassembled WGS sequence"/>
</dbReference>
<name>A0A5B7F7U8_PORTR</name>
<dbReference type="AlphaFoldDB" id="A0A5B7F7U8"/>
<sequence length="85" mass="9579">MLLVPTTPLCIHSQSSYLWYQILLPGPSLSVSITPSRPRQPHDGSALPTSTHHGYPRHILTMRKLFIVKLARLSLQAMHFLPPTQ</sequence>
<keyword evidence="3" id="KW-1185">Reference proteome</keyword>
<reference evidence="2 3" key="1">
    <citation type="submission" date="2019-05" db="EMBL/GenBank/DDBJ databases">
        <title>Another draft genome of Portunus trituberculatus and its Hox gene families provides insights of decapod evolution.</title>
        <authorList>
            <person name="Jeong J.-H."/>
            <person name="Song I."/>
            <person name="Kim S."/>
            <person name="Choi T."/>
            <person name="Kim D."/>
            <person name="Ryu S."/>
            <person name="Kim W."/>
        </authorList>
    </citation>
    <scope>NUCLEOTIDE SEQUENCE [LARGE SCALE GENOMIC DNA]</scope>
    <source>
        <tissue evidence="2">Muscle</tissue>
    </source>
</reference>
<dbReference type="EMBL" id="VSRR010005738">
    <property type="protein sequence ID" value="MPC43231.1"/>
    <property type="molecule type" value="Genomic_DNA"/>
</dbReference>
<evidence type="ECO:0000256" key="1">
    <source>
        <dbReference type="SAM" id="MobiDB-lite"/>
    </source>
</evidence>
<gene>
    <name evidence="2" type="ORF">E2C01_036871</name>
</gene>
<protein>
    <submittedName>
        <fullName evidence="2">Uncharacterized protein</fullName>
    </submittedName>
</protein>
<organism evidence="2 3">
    <name type="scientific">Portunus trituberculatus</name>
    <name type="common">Swimming crab</name>
    <name type="synonym">Neptunus trituberculatus</name>
    <dbReference type="NCBI Taxonomy" id="210409"/>
    <lineage>
        <taxon>Eukaryota</taxon>
        <taxon>Metazoa</taxon>
        <taxon>Ecdysozoa</taxon>
        <taxon>Arthropoda</taxon>
        <taxon>Crustacea</taxon>
        <taxon>Multicrustacea</taxon>
        <taxon>Malacostraca</taxon>
        <taxon>Eumalacostraca</taxon>
        <taxon>Eucarida</taxon>
        <taxon>Decapoda</taxon>
        <taxon>Pleocyemata</taxon>
        <taxon>Brachyura</taxon>
        <taxon>Eubrachyura</taxon>
        <taxon>Portunoidea</taxon>
        <taxon>Portunidae</taxon>
        <taxon>Portuninae</taxon>
        <taxon>Portunus</taxon>
    </lineage>
</organism>
<comment type="caution">
    <text evidence="2">The sequence shown here is derived from an EMBL/GenBank/DDBJ whole genome shotgun (WGS) entry which is preliminary data.</text>
</comment>
<evidence type="ECO:0000313" key="2">
    <source>
        <dbReference type="EMBL" id="MPC43231.1"/>
    </source>
</evidence>
<proteinExistence type="predicted"/>
<accession>A0A5B7F7U8</accession>
<feature type="region of interest" description="Disordered" evidence="1">
    <location>
        <begin position="33"/>
        <end position="54"/>
    </location>
</feature>
<evidence type="ECO:0000313" key="3">
    <source>
        <dbReference type="Proteomes" id="UP000324222"/>
    </source>
</evidence>